<gene>
    <name evidence="2" type="primary">ORF12</name>
</gene>
<dbReference type="EMBL" id="MH910097">
    <property type="protein sequence ID" value="QBC73441.1"/>
    <property type="molecule type" value="Genomic_DNA"/>
</dbReference>
<proteinExistence type="predicted"/>
<geneLocation type="mitochondrion" evidence="2"/>
<keyword evidence="1" id="KW-0812">Transmembrane</keyword>
<feature type="transmembrane region" description="Helical" evidence="1">
    <location>
        <begin position="129"/>
        <end position="148"/>
    </location>
</feature>
<keyword evidence="1" id="KW-1133">Transmembrane helix</keyword>
<protein>
    <submittedName>
        <fullName evidence="2">Uncharacterized protein</fullName>
    </submittedName>
</protein>
<keyword evidence="1" id="KW-0472">Membrane</keyword>
<evidence type="ECO:0000313" key="2">
    <source>
        <dbReference type="EMBL" id="QBC73441.1"/>
    </source>
</evidence>
<dbReference type="RefSeq" id="YP_009557802.1">
    <property type="nucleotide sequence ID" value="NC_040955.1"/>
</dbReference>
<accession>A0A411K7N0</accession>
<organism evidence="2">
    <name type="scientific">Paravannella minima</name>
    <dbReference type="NCBI Taxonomy" id="1443144"/>
    <lineage>
        <taxon>Eukaryota</taxon>
        <taxon>Amoebozoa</taxon>
        <taxon>Discosea</taxon>
        <taxon>Flabellinia</taxon>
        <taxon>Vannellidae</taxon>
        <taxon>Paravannella</taxon>
    </lineage>
</organism>
<feature type="transmembrane region" description="Helical" evidence="1">
    <location>
        <begin position="88"/>
        <end position="117"/>
    </location>
</feature>
<dbReference type="GeneID" id="39114198"/>
<feature type="transmembrane region" description="Helical" evidence="1">
    <location>
        <begin position="24"/>
        <end position="40"/>
    </location>
</feature>
<feature type="transmembrane region" description="Helical" evidence="1">
    <location>
        <begin position="47"/>
        <end position="68"/>
    </location>
</feature>
<reference evidence="2" key="1">
    <citation type="journal article" date="2019" name="Eur. J. Protist.">
        <title>The complete mitochondrial genome of Paravannella minima (Amoebozoa, Discosea, Vannellida).</title>
        <authorList>
            <person name="Bondarenko N."/>
            <person name="Glotova A."/>
            <person name="Nassonova E."/>
            <person name="Masharsky A."/>
            <person name="Polev D."/>
            <person name="Smirnov A."/>
        </authorList>
    </citation>
    <scope>NUCLEOTIDE SEQUENCE</scope>
</reference>
<dbReference type="AlphaFoldDB" id="A0A411K7N0"/>
<evidence type="ECO:0000256" key="1">
    <source>
        <dbReference type="SAM" id="Phobius"/>
    </source>
</evidence>
<sequence>MISINNENILSNKAGFLNFKVNEVFLFLLLLVFFVFKGVFPFDEEFIVCLCLFTAFFILITVFKSSILENLDNVSSYIKNNFDKLFNVYFFLLTSMNLFLYNIFFFDFKFFFFFNFFNSDVKILCIKTFDYFLLYINLLFKEIFFNYLTKELNVQKNIEKFYSETINLKLINIINNNLSKKIKNKN</sequence>
<name>A0A411K7N0_9EUKA</name>
<keyword evidence="2" id="KW-0496">Mitochondrion</keyword>